<dbReference type="SUPFAM" id="SSF53383">
    <property type="entry name" value="PLP-dependent transferases"/>
    <property type="match status" value="1"/>
</dbReference>
<dbReference type="InterPro" id="IPR015424">
    <property type="entry name" value="PyrdxlP-dep_Trfase"/>
</dbReference>
<evidence type="ECO:0000256" key="2">
    <source>
        <dbReference type="ARBA" id="ARBA00022898"/>
    </source>
</evidence>
<evidence type="ECO:0000256" key="3">
    <source>
        <dbReference type="ARBA" id="ARBA00044507"/>
    </source>
</evidence>
<dbReference type="EMBL" id="DXFW01000022">
    <property type="protein sequence ID" value="HIX05969.1"/>
    <property type="molecule type" value="Genomic_DNA"/>
</dbReference>
<evidence type="ECO:0000313" key="5">
    <source>
        <dbReference type="EMBL" id="HIX05969.1"/>
    </source>
</evidence>
<dbReference type="GO" id="GO:0008483">
    <property type="term" value="F:transaminase activity"/>
    <property type="evidence" value="ECO:0007669"/>
    <property type="project" value="UniProtKB-KW"/>
</dbReference>
<dbReference type="Pfam" id="PF03841">
    <property type="entry name" value="SelA"/>
    <property type="match status" value="1"/>
</dbReference>
<reference evidence="5" key="2">
    <citation type="submission" date="2021-04" db="EMBL/GenBank/DDBJ databases">
        <authorList>
            <person name="Gilroy R."/>
        </authorList>
    </citation>
    <scope>NUCLEOTIDE SEQUENCE</scope>
    <source>
        <strain evidence="5">2239</strain>
    </source>
</reference>
<reference evidence="5" key="1">
    <citation type="journal article" date="2021" name="PeerJ">
        <title>Extensive microbial diversity within the chicken gut microbiome revealed by metagenomics and culture.</title>
        <authorList>
            <person name="Gilroy R."/>
            <person name="Ravi A."/>
            <person name="Getino M."/>
            <person name="Pursley I."/>
            <person name="Horton D.L."/>
            <person name="Alikhan N.F."/>
            <person name="Baker D."/>
            <person name="Gharbi K."/>
            <person name="Hall N."/>
            <person name="Watson M."/>
            <person name="Adriaenssens E.M."/>
            <person name="Foster-Nyarko E."/>
            <person name="Jarju S."/>
            <person name="Secka A."/>
            <person name="Antonio M."/>
            <person name="Oren A."/>
            <person name="Chaudhuri R.R."/>
            <person name="La Ragione R."/>
            <person name="Hildebrand F."/>
            <person name="Pallen M.J."/>
        </authorList>
    </citation>
    <scope>NUCLEOTIDE SEQUENCE</scope>
    <source>
        <strain evidence="5">2239</strain>
    </source>
</reference>
<dbReference type="PANTHER" id="PTHR32328:SF0">
    <property type="entry name" value="L-SERYL-TRNA(SEC) SELENIUM TRANSFERASE"/>
    <property type="match status" value="1"/>
</dbReference>
<feature type="modified residue" description="N6-(pyridoxal phosphate)lysine" evidence="4">
    <location>
        <position position="211"/>
    </location>
</feature>
<keyword evidence="2 4" id="KW-0663">Pyridoxal phosphate</keyword>
<comment type="cofactor">
    <cofactor evidence="1 4">
        <name>pyridoxal 5'-phosphate</name>
        <dbReference type="ChEBI" id="CHEBI:597326"/>
    </cofactor>
</comment>
<keyword evidence="5" id="KW-0808">Transferase</keyword>
<keyword evidence="5" id="KW-0032">Aminotransferase</keyword>
<sequence>MSVIEELQITPYINAHDTYTVYGGSRMSARTLEDMRQIAAVFVDMEELQLRLGQAAAQLTKNEDAFFTNGSAGALTTAAAVCICRGDPFVFARLPAVTKDAPDEIIQLHCQHNAYDKAVEAAGAKIVEIGDADETLEFDLDGRITERTAAVFYYASSLYARGSLPLEQVIETAHRRGVPVVVDAAAQLPPVENLWRYTQAGADMVIFSGGKTLCGPQDSGLILGKREWIDLCRRFGSPNHGVCRGCKTSREAMVGLYSALRQYVELDHEENRHRLLERIGRIAVRLEQLEQVRLETVHHGPVGQDYPRLFIHLASPAQAQAVHRAMRARHTYIGLEGAAVYVSPLNLTDGEADTVAAQLTETICESM</sequence>
<dbReference type="Proteomes" id="UP000824193">
    <property type="component" value="Unassembled WGS sequence"/>
</dbReference>
<gene>
    <name evidence="5" type="ORF">H9865_07700</name>
</gene>
<dbReference type="AlphaFoldDB" id="A0A9D1V558"/>
<comment type="similarity">
    <text evidence="3">Belongs to the SelA family.</text>
</comment>
<accession>A0A9D1V558</accession>
<dbReference type="InterPro" id="IPR015421">
    <property type="entry name" value="PyrdxlP-dep_Trfase_major"/>
</dbReference>
<protein>
    <submittedName>
        <fullName evidence="5">Aminotransferase class V-fold PLP-dependent enzyme</fullName>
    </submittedName>
</protein>
<proteinExistence type="inferred from homology"/>
<evidence type="ECO:0000313" key="6">
    <source>
        <dbReference type="Proteomes" id="UP000824193"/>
    </source>
</evidence>
<name>A0A9D1V558_9FIRM</name>
<organism evidence="5 6">
    <name type="scientific">Candidatus Allofournierella pullicola</name>
    <dbReference type="NCBI Taxonomy" id="2838596"/>
    <lineage>
        <taxon>Bacteria</taxon>
        <taxon>Bacillati</taxon>
        <taxon>Bacillota</taxon>
        <taxon>Clostridia</taxon>
        <taxon>Eubacteriales</taxon>
        <taxon>Oscillospiraceae</taxon>
        <taxon>Allofournierella</taxon>
    </lineage>
</organism>
<evidence type="ECO:0000256" key="1">
    <source>
        <dbReference type="ARBA" id="ARBA00001933"/>
    </source>
</evidence>
<dbReference type="PANTHER" id="PTHR32328">
    <property type="entry name" value="L-SERYL-TRNA(SEC) SELENIUM TRANSFERASE"/>
    <property type="match status" value="1"/>
</dbReference>
<dbReference type="InterPro" id="IPR018319">
    <property type="entry name" value="SelA-like"/>
</dbReference>
<dbReference type="Gene3D" id="3.40.640.10">
    <property type="entry name" value="Type I PLP-dependent aspartate aminotransferase-like (Major domain)"/>
    <property type="match status" value="1"/>
</dbReference>
<dbReference type="GO" id="GO:0004125">
    <property type="term" value="F:L-seryl-tRNA(Sec) selenium transferase activity"/>
    <property type="evidence" value="ECO:0007669"/>
    <property type="project" value="TreeGrafter"/>
</dbReference>
<evidence type="ECO:0000256" key="4">
    <source>
        <dbReference type="PIRSR" id="PIRSR618319-50"/>
    </source>
</evidence>
<comment type="caution">
    <text evidence="5">The sequence shown here is derived from an EMBL/GenBank/DDBJ whole genome shotgun (WGS) entry which is preliminary data.</text>
</comment>